<evidence type="ECO:0000256" key="4">
    <source>
        <dbReference type="ARBA" id="ARBA00023143"/>
    </source>
</evidence>
<evidence type="ECO:0000313" key="7">
    <source>
        <dbReference type="EMBL" id="NIZ47203.1"/>
    </source>
</evidence>
<keyword evidence="4" id="KW-0975">Bacterial flagellum</keyword>
<dbReference type="AlphaFoldDB" id="A0A968GFC8"/>
<dbReference type="InterPro" id="IPR001492">
    <property type="entry name" value="Flagellin"/>
</dbReference>
<keyword evidence="7" id="KW-0282">Flagellum</keyword>
<dbReference type="InterPro" id="IPR013384">
    <property type="entry name" value="Flagell_FlgL"/>
</dbReference>
<name>A0A968GFC8_9SPIO</name>
<dbReference type="GO" id="GO:0055040">
    <property type="term" value="C:periplasmic flagellum"/>
    <property type="evidence" value="ECO:0007669"/>
    <property type="project" value="UniProtKB-SubCell"/>
</dbReference>
<comment type="subcellular location">
    <subcellularLocation>
        <location evidence="2">Periplasmic flagellum</location>
    </subcellularLocation>
</comment>
<keyword evidence="5" id="KW-0175">Coiled coil</keyword>
<dbReference type="InterPro" id="IPR001029">
    <property type="entry name" value="Flagellin_N"/>
</dbReference>
<keyword evidence="7" id="KW-0966">Cell projection</keyword>
<dbReference type="GO" id="GO:0071973">
    <property type="term" value="P:bacterial-type flagellum-dependent cell motility"/>
    <property type="evidence" value="ECO:0007669"/>
    <property type="project" value="InterPro"/>
</dbReference>
<evidence type="ECO:0000259" key="6">
    <source>
        <dbReference type="Pfam" id="PF00669"/>
    </source>
</evidence>
<dbReference type="PANTHER" id="PTHR42792:SF1">
    <property type="entry name" value="FLAGELLAR HOOK-ASSOCIATED PROTEIN 3"/>
    <property type="match status" value="1"/>
</dbReference>
<proteinExistence type="predicted"/>
<dbReference type="Gene3D" id="1.20.1330.10">
    <property type="entry name" value="f41 fragment of flagellin, N-terminal domain"/>
    <property type="match status" value="2"/>
</dbReference>
<dbReference type="GO" id="GO:0009424">
    <property type="term" value="C:bacterial-type flagellum hook"/>
    <property type="evidence" value="ECO:0007669"/>
    <property type="project" value="InterPro"/>
</dbReference>
<protein>
    <submittedName>
        <fullName evidence="7">Flagellar hook-associated protein 3</fullName>
    </submittedName>
</protein>
<evidence type="ECO:0000256" key="2">
    <source>
        <dbReference type="ARBA" id="ARBA00004631"/>
    </source>
</evidence>
<accession>A0A968GFC8</accession>
<dbReference type="GO" id="GO:0005198">
    <property type="term" value="F:structural molecule activity"/>
    <property type="evidence" value="ECO:0007669"/>
    <property type="project" value="InterPro"/>
</dbReference>
<dbReference type="PANTHER" id="PTHR42792">
    <property type="entry name" value="FLAGELLIN"/>
    <property type="match status" value="1"/>
</dbReference>
<dbReference type="InterPro" id="IPR010810">
    <property type="entry name" value="Flagellin_hook_IN_motif"/>
</dbReference>
<evidence type="ECO:0000256" key="5">
    <source>
        <dbReference type="SAM" id="Coils"/>
    </source>
</evidence>
<evidence type="ECO:0000256" key="1">
    <source>
        <dbReference type="ARBA" id="ARBA00004095"/>
    </source>
</evidence>
<keyword evidence="3" id="KW-0574">Periplasm</keyword>
<organism evidence="7 8">
    <name type="scientific">Entomospira nematocerorum</name>
    <dbReference type="NCBI Taxonomy" id="2719987"/>
    <lineage>
        <taxon>Bacteria</taxon>
        <taxon>Pseudomonadati</taxon>
        <taxon>Spirochaetota</taxon>
        <taxon>Spirochaetia</taxon>
        <taxon>Spirochaetales</taxon>
        <taxon>Spirochaetaceae</taxon>
        <taxon>Entomospira</taxon>
    </lineage>
</organism>
<dbReference type="Proteomes" id="UP000752013">
    <property type="component" value="Unassembled WGS sequence"/>
</dbReference>
<reference evidence="7" key="1">
    <citation type="submission" date="2020-03" db="EMBL/GenBank/DDBJ databases">
        <title>Spirochaetal bacteria isolated from arthropods constitute a novel genus Entomospira genus novum within the order Spirochaetales.</title>
        <authorList>
            <person name="Grana-Miraglia L."/>
            <person name="Sikutova S."/>
            <person name="Fingerle V."/>
            <person name="Sing A."/>
            <person name="Castillo-Ramirez S."/>
            <person name="Margos G."/>
            <person name="Rudolf I."/>
        </authorList>
    </citation>
    <scope>NUCLEOTIDE SEQUENCE</scope>
    <source>
        <strain evidence="7">BR208</strain>
    </source>
</reference>
<sequence>MYRVSSSMGQSNFQYHNRVQEGKKHAVEGQLHSQQGLNRLRENPVNAAHSIRFQSKEMRMNRYQQNVDNVMNKLAVTESHVTQATELLQRIREIAVQGANGTYSQEELRYMAIEVNAYLEELGEIANAKGGDGLSLFSGTRTDVDAFRLLRGSVVGSDEQMITRAMYTGNTQTRESAYGDQASISTQFTGNSVFWAENQRIWGANDVGQFVVQQDSDILIDGVAIPLKAGDSIQSVMLAINRADVAVRASLDPVENNLVLESTVPHQLWLQDGENSTTLVDLGLIVAGRESSTPNNYHPFARISGGSMFDAVIDLRDALLIGDSSRIGGGALLGLDRSLDQVNLTRAEIGARQSRLEITGQRISGDVLTYKQWDDQMRGLDLAQALIEQKMLDSAMSVSYASAARIMQPRFMDFLK</sequence>
<dbReference type="NCBIfam" id="TIGR02550">
    <property type="entry name" value="flagell_flgL"/>
    <property type="match status" value="1"/>
</dbReference>
<comment type="function">
    <text evidence="1">Component of the core of the flagella.</text>
</comment>
<dbReference type="RefSeq" id="WP_167703624.1">
    <property type="nucleotide sequence ID" value="NZ_CP118168.1"/>
</dbReference>
<dbReference type="SUPFAM" id="SSF64518">
    <property type="entry name" value="Phase 1 flagellin"/>
    <property type="match status" value="1"/>
</dbReference>
<dbReference type="Pfam" id="PF00669">
    <property type="entry name" value="Flagellin_N"/>
    <property type="match status" value="1"/>
</dbReference>
<keyword evidence="8" id="KW-1185">Reference proteome</keyword>
<dbReference type="NCBIfam" id="NF005187">
    <property type="entry name" value="PRK06663.1"/>
    <property type="match status" value="1"/>
</dbReference>
<dbReference type="Pfam" id="PF07196">
    <property type="entry name" value="Flagellin_IN"/>
    <property type="match status" value="1"/>
</dbReference>
<evidence type="ECO:0000313" key="8">
    <source>
        <dbReference type="Proteomes" id="UP000752013"/>
    </source>
</evidence>
<feature type="coiled-coil region" evidence="5">
    <location>
        <begin position="53"/>
        <end position="80"/>
    </location>
</feature>
<comment type="caution">
    <text evidence="7">The sequence shown here is derived from an EMBL/GenBank/DDBJ whole genome shotgun (WGS) entry which is preliminary data.</text>
</comment>
<keyword evidence="7" id="KW-0969">Cilium</keyword>
<dbReference type="EMBL" id="JAATLK010000001">
    <property type="protein sequence ID" value="NIZ47203.1"/>
    <property type="molecule type" value="Genomic_DNA"/>
</dbReference>
<evidence type="ECO:0000256" key="3">
    <source>
        <dbReference type="ARBA" id="ARBA00022764"/>
    </source>
</evidence>
<feature type="domain" description="Flagellin N-terminal" evidence="6">
    <location>
        <begin position="42"/>
        <end position="142"/>
    </location>
</feature>
<gene>
    <name evidence="7" type="ORF">HCT46_04650</name>
</gene>